<evidence type="ECO:0000313" key="2">
    <source>
        <dbReference type="Proteomes" id="UP000631653"/>
    </source>
</evidence>
<accession>A0ABX0K3X2</accession>
<dbReference type="Proteomes" id="UP000631653">
    <property type="component" value="Unassembled WGS sequence"/>
</dbReference>
<name>A0ABX0K3X2_9PROT</name>
<evidence type="ECO:0000313" key="1">
    <source>
        <dbReference type="EMBL" id="NHN89970.1"/>
    </source>
</evidence>
<gene>
    <name evidence="1" type="ORF">GOB81_15325</name>
</gene>
<dbReference type="RefSeq" id="WP_173571204.1">
    <property type="nucleotide sequence ID" value="NZ_WOSY01000024.1"/>
</dbReference>
<keyword evidence="2" id="KW-1185">Reference proteome</keyword>
<sequence>MMALPPHTNFVRLVVDEDKPAQTDNAFAEELELGDQRAQAALLRIVNNPAHSRQLDRAEKAQKRSEERFANTYRLARVLRRGFQAEEGLKRRGPVSRTPSRDQIGNQVNAAFFSGTPTLTAMNNLAMSEAGRWYDIVDGEAEPRNAMANALFVPDYPEVKGDPDKALRAAAFAGWVMVPSRSARSLDDVGILIERYGKLK</sequence>
<comment type="caution">
    <text evidence="1">The sequence shown here is derived from an EMBL/GenBank/DDBJ whole genome shotgun (WGS) entry which is preliminary data.</text>
</comment>
<proteinExistence type="predicted"/>
<reference evidence="1 2" key="1">
    <citation type="journal article" date="2020" name="Int. J. Syst. Evol. Microbiol.">
        <title>Novel acetic acid bacteria from cider fermentations: Acetobacter conturbans sp. nov. and Acetobacter fallax sp. nov.</title>
        <authorList>
            <person name="Sombolestani A.S."/>
            <person name="Cleenwerck I."/>
            <person name="Cnockaert M."/>
            <person name="Borremans W."/>
            <person name="Wieme A.D."/>
            <person name="De Vuyst L."/>
            <person name="Vandamme P."/>
        </authorList>
    </citation>
    <scope>NUCLEOTIDE SEQUENCE [LARGE SCALE GENOMIC DNA]</scope>
    <source>
        <strain evidence="1 2">LMG 1627</strain>
    </source>
</reference>
<dbReference type="EMBL" id="WOSY01000024">
    <property type="protein sequence ID" value="NHN89970.1"/>
    <property type="molecule type" value="Genomic_DNA"/>
</dbReference>
<organism evidence="1 2">
    <name type="scientific">Acetobacter conturbans</name>
    <dbReference type="NCBI Taxonomy" id="1737472"/>
    <lineage>
        <taxon>Bacteria</taxon>
        <taxon>Pseudomonadati</taxon>
        <taxon>Pseudomonadota</taxon>
        <taxon>Alphaproteobacteria</taxon>
        <taxon>Acetobacterales</taxon>
        <taxon>Acetobacteraceae</taxon>
        <taxon>Acetobacter</taxon>
    </lineage>
</organism>
<protein>
    <submittedName>
        <fullName evidence="1">Uncharacterized protein</fullName>
    </submittedName>
</protein>